<dbReference type="GO" id="GO:0005886">
    <property type="term" value="C:plasma membrane"/>
    <property type="evidence" value="ECO:0007669"/>
    <property type="project" value="TreeGrafter"/>
</dbReference>
<feature type="transmembrane region" description="Helical" evidence="7">
    <location>
        <begin position="128"/>
        <end position="150"/>
    </location>
</feature>
<dbReference type="Gene3D" id="3.30.70.20">
    <property type="match status" value="1"/>
</dbReference>
<evidence type="ECO:0000256" key="7">
    <source>
        <dbReference type="SAM" id="Phobius"/>
    </source>
</evidence>
<feature type="transmembrane region" description="Helical" evidence="7">
    <location>
        <begin position="244"/>
        <end position="264"/>
    </location>
</feature>
<feature type="transmembrane region" description="Helical" evidence="7">
    <location>
        <begin position="60"/>
        <end position="83"/>
    </location>
</feature>
<feature type="transmembrane region" description="Helical" evidence="7">
    <location>
        <begin position="276"/>
        <end position="301"/>
    </location>
</feature>
<dbReference type="GO" id="GO:0051539">
    <property type="term" value="F:4 iron, 4 sulfur cluster binding"/>
    <property type="evidence" value="ECO:0007669"/>
    <property type="project" value="UniProtKB-KW"/>
</dbReference>
<protein>
    <submittedName>
        <fullName evidence="9">4Fe-4S ferredoxin iron-sulfur binding domain protein</fullName>
    </submittedName>
</protein>
<dbReference type="RefSeq" id="WP_012713382.1">
    <property type="nucleotide sequence ID" value="NC_012589.1"/>
</dbReference>
<gene>
    <name evidence="9" type="ordered locus">LS215_0971</name>
</gene>
<keyword evidence="7" id="KW-0472">Membrane</keyword>
<evidence type="ECO:0000313" key="9">
    <source>
        <dbReference type="EMBL" id="ACP35012.1"/>
    </source>
</evidence>
<keyword evidence="2" id="KW-0004">4Fe-4S</keyword>
<dbReference type="PROSITE" id="PS51379">
    <property type="entry name" value="4FE4S_FER_2"/>
    <property type="match status" value="1"/>
</dbReference>
<dbReference type="Pfam" id="PF00037">
    <property type="entry name" value="Fer4"/>
    <property type="match status" value="1"/>
</dbReference>
<dbReference type="SUPFAM" id="SSF54862">
    <property type="entry name" value="4Fe-4S ferredoxins"/>
    <property type="match status" value="1"/>
</dbReference>
<feature type="transmembrane region" description="Helical" evidence="7">
    <location>
        <begin position="395"/>
        <end position="418"/>
    </location>
</feature>
<feature type="domain" description="4Fe-4S ferredoxin-type" evidence="8">
    <location>
        <begin position="570"/>
        <end position="599"/>
    </location>
</feature>
<feature type="transmembrane region" description="Helical" evidence="7">
    <location>
        <begin position="371"/>
        <end position="389"/>
    </location>
</feature>
<feature type="transmembrane region" description="Helical" evidence="7">
    <location>
        <begin position="36"/>
        <end position="54"/>
    </location>
</feature>
<dbReference type="HOGENOM" id="CLU_022113_0_0_2"/>
<evidence type="ECO:0000313" key="10">
    <source>
        <dbReference type="Proteomes" id="UP000001747"/>
    </source>
</evidence>
<keyword evidence="6" id="KW-0411">Iron-sulfur</keyword>
<dbReference type="GO" id="GO:0046872">
    <property type="term" value="F:metal ion binding"/>
    <property type="evidence" value="ECO:0007669"/>
    <property type="project" value="UniProtKB-KW"/>
</dbReference>
<dbReference type="PANTHER" id="PTHR30176:SF3">
    <property type="entry name" value="FERREDOXIN-TYPE PROTEIN NAPH"/>
    <property type="match status" value="1"/>
</dbReference>
<evidence type="ECO:0000256" key="4">
    <source>
        <dbReference type="ARBA" id="ARBA00022982"/>
    </source>
</evidence>
<organism evidence="9 10">
    <name type="scientific">Saccharolobus islandicus (strain L.S.2.15 / Lassen #1)</name>
    <name type="common">Sulfolobus islandicus</name>
    <dbReference type="NCBI Taxonomy" id="429572"/>
    <lineage>
        <taxon>Archaea</taxon>
        <taxon>Thermoproteota</taxon>
        <taxon>Thermoprotei</taxon>
        <taxon>Sulfolobales</taxon>
        <taxon>Sulfolobaceae</taxon>
        <taxon>Saccharolobus</taxon>
    </lineage>
</organism>
<proteinExistence type="predicted"/>
<sequence length="606" mass="69330">MNILPIFDILYIILMMIIDFIILGEIFRKEYIRRRAALFLTSFIGYMGVEAFAIGDVLFYHGSLLIELLLIPLASIPLILSTFVKDEVIRLKSDILTGLTFAITITVDEFAMGYLYSGAFGPHTSNLFVNSVSNVAFAIMMMTDGLFFLAISKSKNITEISLATFAISMAFLPSLYLEFPKEIELIVSIIASVIMVINIITLYLIEIKRITLEGQLFSISLALLDFLMMLGLDFFVIFRDLLTISLMIFISMIWYFILLLHSFPQRKINFGIKYPFLFMIFVNLAELSMGLGESVLGYRSIEWLFPYNPLMMAEMMISKILVSNLVLKALFISFAYIMSITMTPFYVIMMGAEMSYLVYERFKHVKKVKKWSLVIITGIPLFTVLIPYYTGFYVFGMSGMIVPVTLLPFIISIIAVMVASSLFGRRAYCNAVCMAAHMWTNVFYDQFKPKRSSKIWDYLRWIFIFPMFLAFELYIGEQLNVINLPLNPLNLYGMLVLNYVWWFFYFLTPFFGTYSCARQGWCGFGTFAGFFNKVLFKISAKDVNVCGNCKVKSCEASCPIKIPISKDILNKGYTNRISCVGCGDCVEACPYENLEIIDIRKYISKS</sequence>
<evidence type="ECO:0000256" key="6">
    <source>
        <dbReference type="ARBA" id="ARBA00023014"/>
    </source>
</evidence>
<dbReference type="InterPro" id="IPR017900">
    <property type="entry name" value="4Fe4S_Fe_S_CS"/>
</dbReference>
<accession>C3MNP9</accession>
<feature type="transmembrane region" description="Helical" evidence="7">
    <location>
        <begin position="458"/>
        <end position="476"/>
    </location>
</feature>
<dbReference type="PANTHER" id="PTHR30176">
    <property type="entry name" value="FERREDOXIN-TYPE PROTEIN NAPH"/>
    <property type="match status" value="1"/>
</dbReference>
<dbReference type="InterPro" id="IPR017896">
    <property type="entry name" value="4Fe4S_Fe-S-bd"/>
</dbReference>
<feature type="transmembrane region" description="Helical" evidence="7">
    <location>
        <begin position="185"/>
        <end position="205"/>
    </location>
</feature>
<keyword evidence="1" id="KW-0813">Transport</keyword>
<dbReference type="AlphaFoldDB" id="C3MNP9"/>
<dbReference type="GeneID" id="7797475"/>
<keyword evidence="3" id="KW-0479">Metal-binding</keyword>
<evidence type="ECO:0000256" key="5">
    <source>
        <dbReference type="ARBA" id="ARBA00023004"/>
    </source>
</evidence>
<evidence type="ECO:0000256" key="3">
    <source>
        <dbReference type="ARBA" id="ARBA00022723"/>
    </source>
</evidence>
<dbReference type="PROSITE" id="PS00198">
    <property type="entry name" value="4FE4S_FER_1"/>
    <property type="match status" value="1"/>
</dbReference>
<dbReference type="InterPro" id="IPR051684">
    <property type="entry name" value="Electron_Trans/Redox"/>
</dbReference>
<feature type="transmembrane region" description="Helical" evidence="7">
    <location>
        <begin position="491"/>
        <end position="511"/>
    </location>
</feature>
<dbReference type="Proteomes" id="UP000001747">
    <property type="component" value="Chromosome"/>
</dbReference>
<dbReference type="GO" id="GO:0016491">
    <property type="term" value="F:oxidoreductase activity"/>
    <property type="evidence" value="ECO:0007669"/>
    <property type="project" value="UniProtKB-ARBA"/>
</dbReference>
<feature type="transmembrane region" description="Helical" evidence="7">
    <location>
        <begin position="6"/>
        <end position="24"/>
    </location>
</feature>
<evidence type="ECO:0000256" key="1">
    <source>
        <dbReference type="ARBA" id="ARBA00022448"/>
    </source>
</evidence>
<dbReference type="OrthoDB" id="2837at2157"/>
<evidence type="ECO:0000256" key="2">
    <source>
        <dbReference type="ARBA" id="ARBA00022485"/>
    </source>
</evidence>
<feature type="transmembrane region" description="Helical" evidence="7">
    <location>
        <begin position="321"/>
        <end position="350"/>
    </location>
</feature>
<feature type="transmembrane region" description="Helical" evidence="7">
    <location>
        <begin position="217"/>
        <end position="238"/>
    </location>
</feature>
<name>C3MNP9_SACI2</name>
<keyword evidence="7" id="KW-0812">Transmembrane</keyword>
<dbReference type="EMBL" id="CP001399">
    <property type="protein sequence ID" value="ACP35012.1"/>
    <property type="molecule type" value="Genomic_DNA"/>
</dbReference>
<keyword evidence="5" id="KW-0408">Iron</keyword>
<evidence type="ECO:0000259" key="8">
    <source>
        <dbReference type="PROSITE" id="PS51379"/>
    </source>
</evidence>
<reference evidence="9 10" key="1">
    <citation type="journal article" date="2009" name="Proc. Natl. Acad. Sci. U.S.A.">
        <title>Biogeography of the Sulfolobus islandicus pan-genome.</title>
        <authorList>
            <person name="Reno M.L."/>
            <person name="Held N.L."/>
            <person name="Fields C.J."/>
            <person name="Burke P.V."/>
            <person name="Whitaker R.J."/>
        </authorList>
    </citation>
    <scope>NUCLEOTIDE SEQUENCE [LARGE SCALE GENOMIC DNA]</scope>
    <source>
        <strain evidence="10">L.S.2.15 / Lassen #1</strain>
    </source>
</reference>
<keyword evidence="7" id="KW-1133">Transmembrane helix</keyword>
<keyword evidence="4" id="KW-0249">Electron transport</keyword>
<dbReference type="KEGG" id="sis:LS215_0971"/>
<feature type="transmembrane region" description="Helical" evidence="7">
    <location>
        <begin position="162"/>
        <end position="179"/>
    </location>
</feature>
<feature type="transmembrane region" description="Helical" evidence="7">
    <location>
        <begin position="95"/>
        <end position="116"/>
    </location>
</feature>